<name>A0A444Z3R6_ARAHY</name>
<reference evidence="2 3" key="1">
    <citation type="submission" date="2019-01" db="EMBL/GenBank/DDBJ databases">
        <title>Sequencing of cultivated peanut Arachis hypogaea provides insights into genome evolution and oil improvement.</title>
        <authorList>
            <person name="Chen X."/>
        </authorList>
    </citation>
    <scope>NUCLEOTIDE SEQUENCE [LARGE SCALE GENOMIC DNA]</scope>
    <source>
        <strain evidence="3">cv. Fuhuasheng</strain>
        <tissue evidence="2">Leaves</tissue>
    </source>
</reference>
<sequence length="168" mass="19032">MSAELTSHAEGSIQNLRNGSRDNAIVGSTSNNFGSMAAFRQHVNESHHDFINLLTQQMTTILNPIMADHETKFERLARQVERVARIVNYNEGDHQNLGVNPESLGNNPRDMNDNMNLDGNVPRVVRCDQNDDDVLDRIRVNQQEKCYQVTRIVEDVLNRVGINVGFMN</sequence>
<dbReference type="Proteomes" id="UP000289738">
    <property type="component" value="Chromosome B05"/>
</dbReference>
<organism evidence="2 3">
    <name type="scientific">Arachis hypogaea</name>
    <name type="common">Peanut</name>
    <dbReference type="NCBI Taxonomy" id="3818"/>
    <lineage>
        <taxon>Eukaryota</taxon>
        <taxon>Viridiplantae</taxon>
        <taxon>Streptophyta</taxon>
        <taxon>Embryophyta</taxon>
        <taxon>Tracheophyta</taxon>
        <taxon>Spermatophyta</taxon>
        <taxon>Magnoliopsida</taxon>
        <taxon>eudicotyledons</taxon>
        <taxon>Gunneridae</taxon>
        <taxon>Pentapetalae</taxon>
        <taxon>rosids</taxon>
        <taxon>fabids</taxon>
        <taxon>Fabales</taxon>
        <taxon>Fabaceae</taxon>
        <taxon>Papilionoideae</taxon>
        <taxon>50 kb inversion clade</taxon>
        <taxon>dalbergioids sensu lato</taxon>
        <taxon>Dalbergieae</taxon>
        <taxon>Pterocarpus clade</taxon>
        <taxon>Arachis</taxon>
    </lineage>
</organism>
<evidence type="ECO:0000313" key="2">
    <source>
        <dbReference type="EMBL" id="RYR08684.1"/>
    </source>
</evidence>
<feature type="region of interest" description="Disordered" evidence="1">
    <location>
        <begin position="1"/>
        <end position="24"/>
    </location>
</feature>
<comment type="caution">
    <text evidence="2">The sequence shown here is derived from an EMBL/GenBank/DDBJ whole genome shotgun (WGS) entry which is preliminary data.</text>
</comment>
<evidence type="ECO:0000313" key="3">
    <source>
        <dbReference type="Proteomes" id="UP000289738"/>
    </source>
</evidence>
<proteinExistence type="predicted"/>
<protein>
    <submittedName>
        <fullName evidence="2">Uncharacterized protein</fullName>
    </submittedName>
</protein>
<keyword evidence="3" id="KW-1185">Reference proteome</keyword>
<accession>A0A444Z3R6</accession>
<evidence type="ECO:0000256" key="1">
    <source>
        <dbReference type="SAM" id="MobiDB-lite"/>
    </source>
</evidence>
<dbReference type="AlphaFoldDB" id="A0A444Z3R6"/>
<gene>
    <name evidence="2" type="ORF">Ahy_B05g076495</name>
</gene>
<dbReference type="EMBL" id="SDMP01000015">
    <property type="protein sequence ID" value="RYR08684.1"/>
    <property type="molecule type" value="Genomic_DNA"/>
</dbReference>